<comment type="caution">
    <text evidence="11">The sequence shown here is derived from an EMBL/GenBank/DDBJ whole genome shotgun (WGS) entry which is preliminary data.</text>
</comment>
<keyword evidence="2" id="KW-1003">Cell membrane</keyword>
<protein>
    <recommendedName>
        <fullName evidence="15">Polysaccharide chain length determinant N-terminal domain-containing protein</fullName>
    </recommendedName>
</protein>
<accession>A0A538SXU8</accession>
<evidence type="ECO:0000256" key="7">
    <source>
        <dbReference type="SAM" id="MobiDB-lite"/>
    </source>
</evidence>
<dbReference type="GO" id="GO:0005886">
    <property type="term" value="C:plasma membrane"/>
    <property type="evidence" value="ECO:0007669"/>
    <property type="project" value="UniProtKB-SubCell"/>
</dbReference>
<evidence type="ECO:0008006" key="15">
    <source>
        <dbReference type="Google" id="ProtNLM"/>
    </source>
</evidence>
<feature type="coiled-coil region" evidence="6">
    <location>
        <begin position="265"/>
        <end position="292"/>
    </location>
</feature>
<feature type="domain" description="Polysaccharide chain length determinant N-terminal" evidence="9">
    <location>
        <begin position="44"/>
        <end position="133"/>
    </location>
</feature>
<feature type="region of interest" description="Disordered" evidence="7">
    <location>
        <begin position="1"/>
        <end position="36"/>
    </location>
</feature>
<dbReference type="EMBL" id="VBOU01000003">
    <property type="protein sequence ID" value="TMQ56218.1"/>
    <property type="molecule type" value="Genomic_DNA"/>
</dbReference>
<evidence type="ECO:0000256" key="2">
    <source>
        <dbReference type="ARBA" id="ARBA00022475"/>
    </source>
</evidence>
<comment type="subcellular location">
    <subcellularLocation>
        <location evidence="1">Cell membrane</location>
        <topology evidence="1">Multi-pass membrane protein</topology>
    </subcellularLocation>
</comment>
<keyword evidence="5 8" id="KW-0472">Membrane</keyword>
<evidence type="ECO:0000313" key="14">
    <source>
        <dbReference type="Proteomes" id="UP000319829"/>
    </source>
</evidence>
<dbReference type="AlphaFoldDB" id="A0A538SXU8"/>
<evidence type="ECO:0000256" key="1">
    <source>
        <dbReference type="ARBA" id="ARBA00004651"/>
    </source>
</evidence>
<evidence type="ECO:0000259" key="10">
    <source>
        <dbReference type="Pfam" id="PF13807"/>
    </source>
</evidence>
<feature type="domain" description="Tyrosine-protein kinase G-rich" evidence="10">
    <location>
        <begin position="302"/>
        <end position="376"/>
    </location>
</feature>
<name>A0A538SXU8_UNCEI</name>
<sequence length="382" mass="42350">MGAREARAQHVGSRARRPHDGGASRHHLPRDSPGHQVTQGIPIDLVALLRRRSRFLALNIGLVTVVALVGSFLLPKWYAAKTVLLPPTEEEPGMNFSQLLPRGFGGVKLPGAPTLADVFVAVLKSRSVGDRLVERFDLVHRYREKDTEKALRELRDHTRLQIGDEGTISITVEERDPKTAAAMANAYVEELDHFNQLTRTSSARRTRAFIEERLAVVGKDLAAAENSLSGYQQRKNVALLSPEARGEAEIGANIMAQKLALEVKLNVLRQSLVESSEEVRRVRQELAAVERQLGTLPQAGVETMRLWRDLKVQEQLFELLTGQLEEARIREARDTPTVQVLDPAVPPLHKSRPKRVVIVLAGVLLGCFGSLGYILLAERRGS</sequence>
<keyword evidence="4 8" id="KW-1133">Transmembrane helix</keyword>
<dbReference type="InterPro" id="IPR050445">
    <property type="entry name" value="Bact_polysacc_biosynth/exp"/>
</dbReference>
<gene>
    <name evidence="11" type="ORF">E6K74_00645</name>
    <name evidence="12" type="ORF">E6K77_00935</name>
</gene>
<dbReference type="EMBL" id="VBOX01000007">
    <property type="protein sequence ID" value="TMQ66525.1"/>
    <property type="molecule type" value="Genomic_DNA"/>
</dbReference>
<dbReference type="Proteomes" id="UP000317366">
    <property type="component" value="Unassembled WGS sequence"/>
</dbReference>
<evidence type="ECO:0000256" key="4">
    <source>
        <dbReference type="ARBA" id="ARBA00022989"/>
    </source>
</evidence>
<dbReference type="PANTHER" id="PTHR32309:SF13">
    <property type="entry name" value="FERRIC ENTEROBACTIN TRANSPORT PROTEIN FEPE"/>
    <property type="match status" value="1"/>
</dbReference>
<keyword evidence="3 8" id="KW-0812">Transmembrane</keyword>
<evidence type="ECO:0000256" key="3">
    <source>
        <dbReference type="ARBA" id="ARBA00022692"/>
    </source>
</evidence>
<dbReference type="Pfam" id="PF02706">
    <property type="entry name" value="Wzz"/>
    <property type="match status" value="1"/>
</dbReference>
<feature type="transmembrane region" description="Helical" evidence="8">
    <location>
        <begin position="55"/>
        <end position="78"/>
    </location>
</feature>
<evidence type="ECO:0000259" key="9">
    <source>
        <dbReference type="Pfam" id="PF02706"/>
    </source>
</evidence>
<evidence type="ECO:0000256" key="8">
    <source>
        <dbReference type="SAM" id="Phobius"/>
    </source>
</evidence>
<reference evidence="13 14" key="1">
    <citation type="journal article" date="2019" name="Nat. Microbiol.">
        <title>Mediterranean grassland soil C-N compound turnover is dependent on rainfall and depth, and is mediated by genomically divergent microorganisms.</title>
        <authorList>
            <person name="Diamond S."/>
            <person name="Andeer P.F."/>
            <person name="Li Z."/>
            <person name="Crits-Christoph A."/>
            <person name="Burstein D."/>
            <person name="Anantharaman K."/>
            <person name="Lane K.R."/>
            <person name="Thomas B.C."/>
            <person name="Pan C."/>
            <person name="Northen T.R."/>
            <person name="Banfield J.F."/>
        </authorList>
    </citation>
    <scope>NUCLEOTIDE SEQUENCE [LARGE SCALE GENOMIC DNA]</scope>
    <source>
        <strain evidence="11">WS_4</strain>
        <strain evidence="12">WS_7</strain>
    </source>
</reference>
<evidence type="ECO:0000256" key="5">
    <source>
        <dbReference type="ARBA" id="ARBA00023136"/>
    </source>
</evidence>
<evidence type="ECO:0000256" key="6">
    <source>
        <dbReference type="SAM" id="Coils"/>
    </source>
</evidence>
<dbReference type="Pfam" id="PF13807">
    <property type="entry name" value="GNVR"/>
    <property type="match status" value="1"/>
</dbReference>
<feature type="compositionally biased region" description="Basic and acidic residues" evidence="7">
    <location>
        <begin position="18"/>
        <end position="33"/>
    </location>
</feature>
<dbReference type="Proteomes" id="UP000319829">
    <property type="component" value="Unassembled WGS sequence"/>
</dbReference>
<evidence type="ECO:0000313" key="13">
    <source>
        <dbReference type="Proteomes" id="UP000317366"/>
    </source>
</evidence>
<dbReference type="PANTHER" id="PTHR32309">
    <property type="entry name" value="TYROSINE-PROTEIN KINASE"/>
    <property type="match status" value="1"/>
</dbReference>
<evidence type="ECO:0000313" key="11">
    <source>
        <dbReference type="EMBL" id="TMQ56218.1"/>
    </source>
</evidence>
<dbReference type="InterPro" id="IPR003856">
    <property type="entry name" value="LPS_length_determ_N"/>
</dbReference>
<keyword evidence="6" id="KW-0175">Coiled coil</keyword>
<dbReference type="GO" id="GO:0004713">
    <property type="term" value="F:protein tyrosine kinase activity"/>
    <property type="evidence" value="ECO:0007669"/>
    <property type="project" value="TreeGrafter"/>
</dbReference>
<feature type="transmembrane region" description="Helical" evidence="8">
    <location>
        <begin position="356"/>
        <end position="376"/>
    </location>
</feature>
<evidence type="ECO:0000313" key="12">
    <source>
        <dbReference type="EMBL" id="TMQ66525.1"/>
    </source>
</evidence>
<organism evidence="11 14">
    <name type="scientific">Eiseniibacteriota bacterium</name>
    <dbReference type="NCBI Taxonomy" id="2212470"/>
    <lineage>
        <taxon>Bacteria</taxon>
        <taxon>Candidatus Eiseniibacteriota</taxon>
    </lineage>
</organism>
<proteinExistence type="predicted"/>
<dbReference type="InterPro" id="IPR032807">
    <property type="entry name" value="GNVR"/>
</dbReference>